<feature type="compositionally biased region" description="Basic and acidic residues" evidence="2">
    <location>
        <begin position="386"/>
        <end position="434"/>
    </location>
</feature>
<dbReference type="Pfam" id="PF07145">
    <property type="entry name" value="PAM2"/>
    <property type="match status" value="1"/>
</dbReference>
<dbReference type="InterPro" id="IPR020891">
    <property type="entry name" value="UPF0758_CS"/>
</dbReference>
<dbReference type="PANTHER" id="PTHR12854:SF7">
    <property type="entry name" value="ATAXIN-2 HOMOLOG"/>
    <property type="match status" value="1"/>
</dbReference>
<feature type="compositionally biased region" description="Low complexity" evidence="2">
    <location>
        <begin position="700"/>
        <end position="711"/>
    </location>
</feature>
<evidence type="ECO:0000313" key="4">
    <source>
        <dbReference type="Proteomes" id="UP000085678"/>
    </source>
</evidence>
<dbReference type="SMART" id="SM01272">
    <property type="entry name" value="LsmAD"/>
    <property type="match status" value="1"/>
</dbReference>
<dbReference type="PROSITE" id="PS52002">
    <property type="entry name" value="SM"/>
    <property type="match status" value="1"/>
</dbReference>
<dbReference type="PANTHER" id="PTHR12854">
    <property type="entry name" value="ATAXIN 2-RELATED"/>
    <property type="match status" value="1"/>
</dbReference>
<dbReference type="KEGG" id="lak:106151356"/>
<evidence type="ECO:0000313" key="5">
    <source>
        <dbReference type="RefSeq" id="XP_013380034.1"/>
    </source>
</evidence>
<dbReference type="Proteomes" id="UP000085678">
    <property type="component" value="Unplaced"/>
</dbReference>
<proteinExistence type="inferred from homology"/>
<evidence type="ECO:0000259" key="3">
    <source>
        <dbReference type="PROSITE" id="PS52002"/>
    </source>
</evidence>
<feature type="region of interest" description="Disordered" evidence="2">
    <location>
        <begin position="232"/>
        <end position="469"/>
    </location>
</feature>
<dbReference type="InterPro" id="IPR009818">
    <property type="entry name" value="PAM2_motif"/>
</dbReference>
<dbReference type="STRING" id="7574.A0A1S3H4H1"/>
<evidence type="ECO:0000256" key="2">
    <source>
        <dbReference type="SAM" id="MobiDB-lite"/>
    </source>
</evidence>
<reference evidence="5" key="1">
    <citation type="submission" date="2025-08" db="UniProtKB">
        <authorList>
            <consortium name="RefSeq"/>
        </authorList>
    </citation>
    <scope>IDENTIFICATION</scope>
    <source>
        <tissue evidence="5">Gonads</tissue>
    </source>
</reference>
<dbReference type="CDD" id="cd00600">
    <property type="entry name" value="Sm_like"/>
    <property type="match status" value="1"/>
</dbReference>
<keyword evidence="4" id="KW-1185">Reference proteome</keyword>
<feature type="domain" description="Sm" evidence="3">
    <location>
        <begin position="37"/>
        <end position="118"/>
    </location>
</feature>
<dbReference type="Pfam" id="PF06741">
    <property type="entry name" value="LsmAD"/>
    <property type="match status" value="1"/>
</dbReference>
<dbReference type="GO" id="GO:0003729">
    <property type="term" value="F:mRNA binding"/>
    <property type="evidence" value="ECO:0007669"/>
    <property type="project" value="TreeGrafter"/>
</dbReference>
<dbReference type="AlphaFoldDB" id="A0A1S3H4H1"/>
<dbReference type="Pfam" id="PF14438">
    <property type="entry name" value="SM-ATX"/>
    <property type="match status" value="1"/>
</dbReference>
<dbReference type="OrthoDB" id="2275718at2759"/>
<feature type="region of interest" description="Disordered" evidence="2">
    <location>
        <begin position="750"/>
        <end position="776"/>
    </location>
</feature>
<dbReference type="GO" id="GO:0010494">
    <property type="term" value="C:cytoplasmic stress granule"/>
    <property type="evidence" value="ECO:0007669"/>
    <property type="project" value="TreeGrafter"/>
</dbReference>
<feature type="compositionally biased region" description="Low complexity" evidence="2">
    <location>
        <begin position="279"/>
        <end position="304"/>
    </location>
</feature>
<dbReference type="InParanoid" id="A0A1S3H4H1"/>
<evidence type="ECO:0000256" key="1">
    <source>
        <dbReference type="ARBA" id="ARBA00007503"/>
    </source>
</evidence>
<accession>A0A1S3H4H1</accession>
<feature type="region of interest" description="Disordered" evidence="2">
    <location>
        <begin position="1"/>
        <end position="20"/>
    </location>
</feature>
<dbReference type="GO" id="GO:0034063">
    <property type="term" value="P:stress granule assembly"/>
    <property type="evidence" value="ECO:0007669"/>
    <property type="project" value="TreeGrafter"/>
</dbReference>
<protein>
    <submittedName>
        <fullName evidence="5">Ataxin-2-like protein isoform X1</fullName>
    </submittedName>
</protein>
<feature type="compositionally biased region" description="Basic and acidic residues" evidence="2">
    <location>
        <begin position="306"/>
        <end position="318"/>
    </location>
</feature>
<feature type="compositionally biased region" description="Polar residues" evidence="2">
    <location>
        <begin position="713"/>
        <end position="734"/>
    </location>
</feature>
<sequence length="877" mass="95687">MNRRGKPRPNAGPRTTRMRGGQVDKALYTEGVYGNARFTHAVTSLVGCNVEVIVKNGGKYEGVMRTFSPKMEIVLECVHKIDDTVNNMVNTTPSKDQIIDKVVFKTQDILMLTALNVDMEYAYKDSFTDSAISKFNGQVGEKELEPWEAEGPLCELGALEGDSANGWDANDMFRTNAEVFNVKTSYDDSLTQYTTPLERKNTPEFRQRQAEAARLAAEIESSDQYKAHIALEDTGSDEEDKFSAVVRPGESNHSGSKSFRYVPPHRRSGPQTRGNRGGPSPTQVATQQQQQQKPSTPTEETQPKMNGEKEEKKTEVDTVSKTNNTEVSPQLPVEETSPGGTTSLPAPLPQSEKSAVKMDRRTNPTNQKARQDQIKELKEFSTNFKLSDKDHSKEETGQQASPEKDKSSETSKAAPSDDKKSETATPENKDDTVKKSTLNPNAKEFVFNPNAKPFQPKQAPTPPRPNSQSPLIQTPVFQQPMYQQFMPANVAMSQMGMAGMPQQPMLQPGQQQRFVKRAEVSVNPRPNFSSQAAAANAVTGQPLMAQPGPNQATQFLPAGVYPVQPMVHQGMVNPYPQQVISMSNHNTGATPVMSTQQLNMVPNSQGQTEHGAQLLVQHPGASAVPAHMAAHHHGGHPHPQPAHMAPHHQGTPPHTAGGGGGQMTHQPGHPTPSPVQAGGPQQMHPQHPPPSGTPQHVIFPAGPQAGQQGQPVHPNTPTSPQPMHQVSFPYSYSTTMNIPNNGSFMTIAHSQQSSTNTVHHQQHNHPSGQPQPQIVMMPQPQHQGQFGAATGQHPQLTGNPQFQTPHMQGISRTVLIPSAYGTTPVSGPGPMHQVHPMVPHSVNMAPSGIHMQYHVPHQGKERRFYPKEVLVSSRPGN</sequence>
<feature type="compositionally biased region" description="Low complexity" evidence="2">
    <location>
        <begin position="641"/>
        <end position="655"/>
    </location>
</feature>
<gene>
    <name evidence="5" type="primary">LOC106151356</name>
</gene>
<comment type="similarity">
    <text evidence="1">Belongs to the ataxin-2 family.</text>
</comment>
<feature type="region of interest" description="Disordered" evidence="2">
    <location>
        <begin position="626"/>
        <end position="734"/>
    </location>
</feature>
<dbReference type="RefSeq" id="XP_013380034.1">
    <property type="nucleotide sequence ID" value="XM_013524580.2"/>
</dbReference>
<dbReference type="GeneID" id="106151356"/>
<name>A0A1S3H4H1_LINAN</name>
<feature type="compositionally biased region" description="Polar residues" evidence="2">
    <location>
        <begin position="750"/>
        <end position="768"/>
    </location>
</feature>
<feature type="compositionally biased region" description="Basic and acidic residues" evidence="2">
    <location>
        <begin position="369"/>
        <end position="379"/>
    </location>
</feature>
<dbReference type="InterPro" id="IPR025852">
    <property type="entry name" value="SM_dom_ATX"/>
</dbReference>
<dbReference type="InterPro" id="IPR045117">
    <property type="entry name" value="ATXN2-like"/>
</dbReference>
<dbReference type="InterPro" id="IPR047575">
    <property type="entry name" value="Sm"/>
</dbReference>
<dbReference type="PROSITE" id="PS01302">
    <property type="entry name" value="UPF0758"/>
    <property type="match status" value="1"/>
</dbReference>
<dbReference type="InterPro" id="IPR009604">
    <property type="entry name" value="LsmAD_domain"/>
</dbReference>
<organism evidence="4 5">
    <name type="scientific">Lingula anatina</name>
    <name type="common">Brachiopod</name>
    <name type="synonym">Lingula unguis</name>
    <dbReference type="NCBI Taxonomy" id="7574"/>
    <lineage>
        <taxon>Eukaryota</taxon>
        <taxon>Metazoa</taxon>
        <taxon>Spiralia</taxon>
        <taxon>Lophotrochozoa</taxon>
        <taxon>Brachiopoda</taxon>
        <taxon>Linguliformea</taxon>
        <taxon>Lingulata</taxon>
        <taxon>Lingulida</taxon>
        <taxon>Linguloidea</taxon>
        <taxon>Lingulidae</taxon>
        <taxon>Lingula</taxon>
    </lineage>
</organism>